<sequence length="45" mass="5136">MDWKYDYYNCPDDPDTGVPACGDLPECKSCEWYHLIASAQKCTTT</sequence>
<keyword evidence="2" id="KW-1185">Reference proteome</keyword>
<dbReference type="RefSeq" id="WP_159446954.1">
    <property type="nucleotide sequence ID" value="NZ_FUYF01000001.1"/>
</dbReference>
<evidence type="ECO:0000313" key="1">
    <source>
        <dbReference type="EMBL" id="SKA74389.1"/>
    </source>
</evidence>
<dbReference type="AlphaFoldDB" id="A0A1T4WB96"/>
<reference evidence="1 2" key="1">
    <citation type="submission" date="2017-02" db="EMBL/GenBank/DDBJ databases">
        <authorList>
            <person name="Peterson S.W."/>
        </authorList>
    </citation>
    <scope>NUCLEOTIDE SEQUENCE [LARGE SCALE GENOMIC DNA]</scope>
    <source>
        <strain evidence="1 2">ATCC 27749</strain>
    </source>
</reference>
<gene>
    <name evidence="1" type="ORF">SAMN02745178_00323</name>
</gene>
<proteinExistence type="predicted"/>
<name>A0A1T4WB96_9FIRM</name>
<organism evidence="1 2">
    <name type="scientific">Gemmiger formicilis</name>
    <dbReference type="NCBI Taxonomy" id="745368"/>
    <lineage>
        <taxon>Bacteria</taxon>
        <taxon>Bacillati</taxon>
        <taxon>Bacillota</taxon>
        <taxon>Clostridia</taxon>
        <taxon>Eubacteriales</taxon>
        <taxon>Gemmiger</taxon>
    </lineage>
</organism>
<protein>
    <submittedName>
        <fullName evidence="1">Uncharacterized protein</fullName>
    </submittedName>
</protein>
<dbReference type="Proteomes" id="UP000190286">
    <property type="component" value="Unassembled WGS sequence"/>
</dbReference>
<dbReference type="GeneID" id="93339386"/>
<evidence type="ECO:0000313" key="2">
    <source>
        <dbReference type="Proteomes" id="UP000190286"/>
    </source>
</evidence>
<accession>A0A1T4WB96</accession>
<dbReference type="EMBL" id="FUYF01000001">
    <property type="protein sequence ID" value="SKA74389.1"/>
    <property type="molecule type" value="Genomic_DNA"/>
</dbReference>